<feature type="transmembrane region" description="Helical" evidence="12">
    <location>
        <begin position="12"/>
        <end position="31"/>
    </location>
</feature>
<dbReference type="Pfam" id="PF10502">
    <property type="entry name" value="Peptidase_S26"/>
    <property type="match status" value="1"/>
</dbReference>
<evidence type="ECO:0000256" key="8">
    <source>
        <dbReference type="ARBA" id="ARBA00022801"/>
    </source>
</evidence>
<dbReference type="InterPro" id="IPR019756">
    <property type="entry name" value="Pept_S26A_signal_pept_1_Ser-AS"/>
</dbReference>
<dbReference type="Gene3D" id="2.10.109.10">
    <property type="entry name" value="Umud Fragment, subunit A"/>
    <property type="match status" value="1"/>
</dbReference>
<evidence type="ECO:0000256" key="5">
    <source>
        <dbReference type="ARBA" id="ARBA00022475"/>
    </source>
</evidence>
<evidence type="ECO:0000256" key="13">
    <source>
        <dbReference type="RuleBase" id="RU362042"/>
    </source>
</evidence>
<comment type="caution">
    <text evidence="15">The sequence shown here is derived from an EMBL/GenBank/DDBJ whole genome shotgun (WGS) entry which is preliminary data.</text>
</comment>
<sequence>MKEVVAWGKSILIAVAIVFLLRNFVFVPIIVDGASMMPTLESEERMIVNKLGDIERFDIVVFHVTKNKDYIKRVIGLPGDHIEYKDDTLYINGKAYDEPYLDEYKKGLLGQPLTEDFKLEDYTGETVVPKGQLFVMGDNRRNSLDSRSPMLGTVPYNQVVGKAELAYWPLEKLEVIGSDLKE</sequence>
<evidence type="ECO:0000256" key="9">
    <source>
        <dbReference type="ARBA" id="ARBA00022989"/>
    </source>
</evidence>
<comment type="catalytic activity">
    <reaction evidence="1 12">
        <text>Cleavage of hydrophobic, N-terminal signal or leader sequences from secreted and periplasmic proteins.</text>
        <dbReference type="EC" id="3.4.21.89"/>
    </reaction>
</comment>
<evidence type="ECO:0000256" key="11">
    <source>
        <dbReference type="PIRSR" id="PIRSR600223-1"/>
    </source>
</evidence>
<dbReference type="InterPro" id="IPR019757">
    <property type="entry name" value="Pept_S26A_signal_pept_1_Lys-AS"/>
</dbReference>
<keyword evidence="8 12" id="KW-0378">Hydrolase</keyword>
<dbReference type="PROSITE" id="PS00501">
    <property type="entry name" value="SPASE_I_1"/>
    <property type="match status" value="1"/>
</dbReference>
<dbReference type="AlphaFoldDB" id="A0A8I1MHK7"/>
<keyword evidence="5" id="KW-1003">Cell membrane</keyword>
<dbReference type="PANTHER" id="PTHR43390">
    <property type="entry name" value="SIGNAL PEPTIDASE I"/>
    <property type="match status" value="1"/>
</dbReference>
<evidence type="ECO:0000256" key="7">
    <source>
        <dbReference type="ARBA" id="ARBA00022692"/>
    </source>
</evidence>
<comment type="similarity">
    <text evidence="3 13">Belongs to the peptidase S26 family.</text>
</comment>
<evidence type="ECO:0000259" key="14">
    <source>
        <dbReference type="Pfam" id="PF10502"/>
    </source>
</evidence>
<dbReference type="SUPFAM" id="SSF51306">
    <property type="entry name" value="LexA/Signal peptidase"/>
    <property type="match status" value="1"/>
</dbReference>
<dbReference type="NCBIfam" id="TIGR02227">
    <property type="entry name" value="sigpep_I_bact"/>
    <property type="match status" value="1"/>
</dbReference>
<gene>
    <name evidence="15" type="primary">lepB</name>
    <name evidence="15" type="ORF">JF537_14825</name>
</gene>
<evidence type="ECO:0000313" key="16">
    <source>
        <dbReference type="Proteomes" id="UP000664578"/>
    </source>
</evidence>
<protein>
    <recommendedName>
        <fullName evidence="4 12">Signal peptidase I</fullName>
        <ecNumber evidence="4 12">3.4.21.89</ecNumber>
    </recommendedName>
</protein>
<dbReference type="Proteomes" id="UP000664578">
    <property type="component" value="Unassembled WGS sequence"/>
</dbReference>
<keyword evidence="6 12" id="KW-0645">Protease</keyword>
<name>A0A8I1MHK7_9BACI</name>
<dbReference type="PROSITE" id="PS00761">
    <property type="entry name" value="SPASE_I_3"/>
    <property type="match status" value="1"/>
</dbReference>
<dbReference type="PANTHER" id="PTHR43390:SF8">
    <property type="entry name" value="SIGNAL PEPTIDASE I"/>
    <property type="match status" value="1"/>
</dbReference>
<dbReference type="CDD" id="cd06530">
    <property type="entry name" value="S26_SPase_I"/>
    <property type="match status" value="1"/>
</dbReference>
<dbReference type="EMBL" id="JAEMWV010000007">
    <property type="protein sequence ID" value="MBN8252849.1"/>
    <property type="molecule type" value="Genomic_DNA"/>
</dbReference>
<evidence type="ECO:0000256" key="2">
    <source>
        <dbReference type="ARBA" id="ARBA00004401"/>
    </source>
</evidence>
<feature type="domain" description="Peptidase S26" evidence="14">
    <location>
        <begin position="5"/>
        <end position="168"/>
    </location>
</feature>
<dbReference type="PROSITE" id="PS00760">
    <property type="entry name" value="SPASE_I_2"/>
    <property type="match status" value="1"/>
</dbReference>
<dbReference type="GO" id="GO:0005886">
    <property type="term" value="C:plasma membrane"/>
    <property type="evidence" value="ECO:0007669"/>
    <property type="project" value="UniProtKB-SubCell"/>
</dbReference>
<dbReference type="InterPro" id="IPR019533">
    <property type="entry name" value="Peptidase_S26"/>
</dbReference>
<feature type="active site" evidence="11">
    <location>
        <position position="72"/>
    </location>
</feature>
<dbReference type="GeneID" id="93680858"/>
<keyword evidence="10 12" id="KW-0472">Membrane</keyword>
<evidence type="ECO:0000256" key="10">
    <source>
        <dbReference type="ARBA" id="ARBA00023136"/>
    </source>
</evidence>
<evidence type="ECO:0000256" key="12">
    <source>
        <dbReference type="RuleBase" id="RU003993"/>
    </source>
</evidence>
<dbReference type="GO" id="GO:0006465">
    <property type="term" value="P:signal peptide processing"/>
    <property type="evidence" value="ECO:0007669"/>
    <property type="project" value="InterPro"/>
</dbReference>
<feature type="active site" evidence="11">
    <location>
        <position position="35"/>
    </location>
</feature>
<evidence type="ECO:0000256" key="1">
    <source>
        <dbReference type="ARBA" id="ARBA00000677"/>
    </source>
</evidence>
<dbReference type="RefSeq" id="WP_206782860.1">
    <property type="nucleotide sequence ID" value="NZ_CM125968.1"/>
</dbReference>
<evidence type="ECO:0000256" key="3">
    <source>
        <dbReference type="ARBA" id="ARBA00009370"/>
    </source>
</evidence>
<evidence type="ECO:0000313" key="15">
    <source>
        <dbReference type="EMBL" id="MBN8252849.1"/>
    </source>
</evidence>
<organism evidence="15 16">
    <name type="scientific">Priestia flexa</name>
    <dbReference type="NCBI Taxonomy" id="86664"/>
    <lineage>
        <taxon>Bacteria</taxon>
        <taxon>Bacillati</taxon>
        <taxon>Bacillota</taxon>
        <taxon>Bacilli</taxon>
        <taxon>Bacillales</taxon>
        <taxon>Bacillaceae</taxon>
        <taxon>Priestia</taxon>
    </lineage>
</organism>
<dbReference type="GO" id="GO:0004252">
    <property type="term" value="F:serine-type endopeptidase activity"/>
    <property type="evidence" value="ECO:0007669"/>
    <property type="project" value="InterPro"/>
</dbReference>
<proteinExistence type="inferred from homology"/>
<dbReference type="InterPro" id="IPR019758">
    <property type="entry name" value="Pept_S26A_signal_pept_1_CS"/>
</dbReference>
<keyword evidence="9 12" id="KW-1133">Transmembrane helix</keyword>
<dbReference type="InterPro" id="IPR000223">
    <property type="entry name" value="Pept_S26A_signal_pept_1"/>
</dbReference>
<dbReference type="InterPro" id="IPR036286">
    <property type="entry name" value="LexA/Signal_pep-like_sf"/>
</dbReference>
<reference evidence="15" key="1">
    <citation type="submission" date="2020-12" db="EMBL/GenBank/DDBJ databases">
        <title>PHA producing bacteria isolated from mangrove.</title>
        <authorList>
            <person name="Zheng W."/>
            <person name="Yu S."/>
            <person name="Huang Y."/>
        </authorList>
    </citation>
    <scope>NUCLEOTIDE SEQUENCE</scope>
    <source>
        <strain evidence="15">GN22-4</strain>
    </source>
</reference>
<accession>A0A8I1MHK7</accession>
<keyword evidence="7 12" id="KW-0812">Transmembrane</keyword>
<dbReference type="GO" id="GO:0009003">
    <property type="term" value="F:signal peptidase activity"/>
    <property type="evidence" value="ECO:0007669"/>
    <property type="project" value="UniProtKB-EC"/>
</dbReference>
<dbReference type="PRINTS" id="PR00727">
    <property type="entry name" value="LEADERPTASE"/>
</dbReference>
<dbReference type="EC" id="3.4.21.89" evidence="4 12"/>
<comment type="subcellular location">
    <subcellularLocation>
        <location evidence="2">Cell membrane</location>
        <topology evidence="2">Single-pass type II membrane protein</topology>
    </subcellularLocation>
    <subcellularLocation>
        <location evidence="13">Membrane</location>
        <topology evidence="13">Single-pass type II membrane protein</topology>
    </subcellularLocation>
</comment>
<evidence type="ECO:0000256" key="6">
    <source>
        <dbReference type="ARBA" id="ARBA00022670"/>
    </source>
</evidence>
<evidence type="ECO:0000256" key="4">
    <source>
        <dbReference type="ARBA" id="ARBA00013208"/>
    </source>
</evidence>
<dbReference type="FunFam" id="2.10.109.10:FF:000008">
    <property type="entry name" value="Signal peptidase I"/>
    <property type="match status" value="1"/>
</dbReference>